<comment type="caution">
    <text evidence="1">The sequence shown here is derived from an EMBL/GenBank/DDBJ whole genome shotgun (WGS) entry which is preliminary data.</text>
</comment>
<organism evidence="1 2">
    <name type="scientific">Bythopirellula polymerisocia</name>
    <dbReference type="NCBI Taxonomy" id="2528003"/>
    <lineage>
        <taxon>Bacteria</taxon>
        <taxon>Pseudomonadati</taxon>
        <taxon>Planctomycetota</taxon>
        <taxon>Planctomycetia</taxon>
        <taxon>Pirellulales</taxon>
        <taxon>Lacipirellulaceae</taxon>
        <taxon>Bythopirellula</taxon>
    </lineage>
</organism>
<proteinExistence type="predicted"/>
<evidence type="ECO:0000313" key="1">
    <source>
        <dbReference type="EMBL" id="TWU22734.1"/>
    </source>
</evidence>
<name>A0A5C6CGP5_9BACT</name>
<gene>
    <name evidence="1" type="ORF">Pla144_41950</name>
</gene>
<protein>
    <submittedName>
        <fullName evidence="1">Uncharacterized protein</fullName>
    </submittedName>
</protein>
<sequence length="154" mass="16711">MLRQYDNLKRGFALLGVILALSSGFQHAHWICILGGCSVAKAEDLNSADTHSCCHSHRCDADKATKLAGCDQSQDSSCPCPPECWCHQAPQPLELPRSALEPSELLLQGFVCGIASTFSVANYDSIDSPISAWATESMAETSVEFCAHFCRFLI</sequence>
<reference evidence="1 2" key="1">
    <citation type="submission" date="2019-02" db="EMBL/GenBank/DDBJ databases">
        <title>Deep-cultivation of Planctomycetes and their phenomic and genomic characterization uncovers novel biology.</title>
        <authorList>
            <person name="Wiegand S."/>
            <person name="Jogler M."/>
            <person name="Boedeker C."/>
            <person name="Pinto D."/>
            <person name="Vollmers J."/>
            <person name="Rivas-Marin E."/>
            <person name="Kohn T."/>
            <person name="Peeters S.H."/>
            <person name="Heuer A."/>
            <person name="Rast P."/>
            <person name="Oberbeckmann S."/>
            <person name="Bunk B."/>
            <person name="Jeske O."/>
            <person name="Meyerdierks A."/>
            <person name="Storesund J.E."/>
            <person name="Kallscheuer N."/>
            <person name="Luecker S."/>
            <person name="Lage O.M."/>
            <person name="Pohl T."/>
            <person name="Merkel B.J."/>
            <person name="Hornburger P."/>
            <person name="Mueller R.-W."/>
            <person name="Bruemmer F."/>
            <person name="Labrenz M."/>
            <person name="Spormann A.M."/>
            <person name="Op Den Camp H."/>
            <person name="Overmann J."/>
            <person name="Amann R."/>
            <person name="Jetten M.S.M."/>
            <person name="Mascher T."/>
            <person name="Medema M.H."/>
            <person name="Devos D.P."/>
            <person name="Kaster A.-K."/>
            <person name="Ovreas L."/>
            <person name="Rohde M."/>
            <person name="Galperin M.Y."/>
            <person name="Jogler C."/>
        </authorList>
    </citation>
    <scope>NUCLEOTIDE SEQUENCE [LARGE SCALE GENOMIC DNA]</scope>
    <source>
        <strain evidence="1 2">Pla144</strain>
    </source>
</reference>
<accession>A0A5C6CGP5</accession>
<keyword evidence="2" id="KW-1185">Reference proteome</keyword>
<evidence type="ECO:0000313" key="2">
    <source>
        <dbReference type="Proteomes" id="UP000318437"/>
    </source>
</evidence>
<dbReference type="EMBL" id="SJPS01000007">
    <property type="protein sequence ID" value="TWU22734.1"/>
    <property type="molecule type" value="Genomic_DNA"/>
</dbReference>
<dbReference type="Proteomes" id="UP000318437">
    <property type="component" value="Unassembled WGS sequence"/>
</dbReference>
<dbReference type="AlphaFoldDB" id="A0A5C6CGP5"/>